<dbReference type="SMART" id="SM00220">
    <property type="entry name" value="S_TKc"/>
    <property type="match status" value="1"/>
</dbReference>
<dbReference type="GO" id="GO:0000245">
    <property type="term" value="P:spliceosomal complex assembly"/>
    <property type="evidence" value="ECO:0007669"/>
    <property type="project" value="TreeGrafter"/>
</dbReference>
<comment type="catalytic activity">
    <reaction evidence="7">
        <text>L-threonyl-[protein] + ATP = O-phospho-L-threonyl-[protein] + ADP + H(+)</text>
        <dbReference type="Rhea" id="RHEA:46608"/>
        <dbReference type="Rhea" id="RHEA-COMP:11060"/>
        <dbReference type="Rhea" id="RHEA-COMP:11605"/>
        <dbReference type="ChEBI" id="CHEBI:15378"/>
        <dbReference type="ChEBI" id="CHEBI:30013"/>
        <dbReference type="ChEBI" id="CHEBI:30616"/>
        <dbReference type="ChEBI" id="CHEBI:61977"/>
        <dbReference type="ChEBI" id="CHEBI:456216"/>
        <dbReference type="EC" id="2.7.11.1"/>
    </reaction>
</comment>
<evidence type="ECO:0000313" key="13">
    <source>
        <dbReference type="Proteomes" id="UP000286510"/>
    </source>
</evidence>
<dbReference type="VEuPathDB" id="FungiDB:H257_06548"/>
<dbReference type="InterPro" id="IPR011009">
    <property type="entry name" value="Kinase-like_dom_sf"/>
</dbReference>
<feature type="binding site" evidence="9">
    <location>
        <position position="527"/>
    </location>
    <ligand>
        <name>ATP</name>
        <dbReference type="ChEBI" id="CHEBI:30616"/>
    </ligand>
</feature>
<dbReference type="EMBL" id="QUTF01011933">
    <property type="protein sequence ID" value="RHZ26227.1"/>
    <property type="molecule type" value="Genomic_DNA"/>
</dbReference>
<dbReference type="GO" id="GO:0004674">
    <property type="term" value="F:protein serine/threonine kinase activity"/>
    <property type="evidence" value="ECO:0007669"/>
    <property type="project" value="UniProtKB-KW"/>
</dbReference>
<evidence type="ECO:0000256" key="9">
    <source>
        <dbReference type="PROSITE-ProRule" id="PRU10141"/>
    </source>
</evidence>
<feature type="region of interest" description="Disordered" evidence="10">
    <location>
        <begin position="1"/>
        <end position="87"/>
    </location>
</feature>
<dbReference type="Gene3D" id="1.10.510.10">
    <property type="entry name" value="Transferase(Phosphotransferase) domain 1"/>
    <property type="match status" value="1"/>
</dbReference>
<sequence>MADKPSRSSTSMGVVDDVVTSSSLHLNPQNDLPKTPPDTTTAPPSIPVAAALYPCNDTISPRSKDLVLDDESSTEASNSSDEREPDYEDHLIKPMPVLAVCPVDVLSSATMPTYDRSPIQSFASPNMQPLPMNSPTFQPSVLKRDPLVLRHQYWNQLGINLSVRDLERSTGRRRVKKEGIKVKLNDSKGKPKPTNIFKAFSRWYTNEISNSGGSASDAALASPPDVSGTTPPSPPTVVDDAKDIVPHWLLQGQLTPPKIIKDTSRPPRPSQAAKSIRFEDEADLYYIPVHKEFSKRQRDSMWYSRHEFITMVERNLDEMYDEMEAEHASGSAASSDHPRPRMSDKKICSGESWPVIGWTALSFPALSFAIRSKFELHCWMSSSAGGTKKTAAAAAPAKLKASKPKAGSTKQKEKAPKMPSLEEDETEDDVTSSPTHKTEASTTKNPKKKGHAGSDDSSSASSHEDDASSSESEEEEEGSYKVGGYHRVNVGDVYNDRFTVLEKLGWGHFSTVWRCRDAETGQDVAMKVQKSASHYMEAARDEVDLLECVNEAATKSGGAYPRIVKLIASFEHVGPHGTHMCMVFEMLGDNLLTLIKRYDYKGIPIPLLKVMTKQMLEGMAFLHDQCKIIHTDLKPENVLLNAPLMKMPPFRSVAPADYGGAAVQVDPATLNADERKKLKRKLKRQKQKQLKKDTDKTLADQLERSLRVDDDDIGDDVVEAPPAARTDDLLLSNFSIVRPSAPCSNDVIAAPLQPQETVRENECTSTPATVLEPLAATLLHYCNDRRDLPAKVDAALGIPPSTSGIPPIDGSMSLWRLELDARYILWICRLLESTWPGRLAFLNVRPSAAYVIPGFHFPAPDIVAHERRVLQGMYLASTTFQDACGAWHEVAPLSHRVEKTWQDAVLARYHAARNDAVPDYQVKIADLGNACWTYKHFTQDIQTRQYRSPEVILGQNYDQSTDMWSMGCFVFELATGELLFDPKSSKSYSRDEDHLAQMIELLGRIPKTFASNGKFSSEYFNRKGELKKIHNLKYWALKDVLAEKYELGTVDADAFAAFLETMLRFQPSKRITASEVLNHPWLNTP</sequence>
<feature type="compositionally biased region" description="Low complexity" evidence="10">
    <location>
        <begin position="395"/>
        <end position="408"/>
    </location>
</feature>
<feature type="compositionally biased region" description="Low complexity" evidence="10">
    <location>
        <begin position="212"/>
        <end position="230"/>
    </location>
</feature>
<dbReference type="EC" id="2.7.11.1" evidence="1"/>
<keyword evidence="6 9" id="KW-0067">ATP-binding</keyword>
<dbReference type="AlphaFoldDB" id="A0A3R6YWE0"/>
<keyword evidence="2" id="KW-0723">Serine/threonine-protein kinase</keyword>
<dbReference type="PANTHER" id="PTHR47634">
    <property type="entry name" value="PROTEIN KINASE DOMAIN-CONTAINING PROTEIN-RELATED"/>
    <property type="match status" value="1"/>
</dbReference>
<dbReference type="InterPro" id="IPR000719">
    <property type="entry name" value="Prot_kinase_dom"/>
</dbReference>
<dbReference type="Proteomes" id="UP000286510">
    <property type="component" value="Unassembled WGS sequence"/>
</dbReference>
<gene>
    <name evidence="12" type="ORF">DYB26_003626</name>
</gene>
<dbReference type="GO" id="GO:0050684">
    <property type="term" value="P:regulation of mRNA processing"/>
    <property type="evidence" value="ECO:0007669"/>
    <property type="project" value="TreeGrafter"/>
</dbReference>
<proteinExistence type="predicted"/>
<dbReference type="PROSITE" id="PS00108">
    <property type="entry name" value="PROTEIN_KINASE_ST"/>
    <property type="match status" value="1"/>
</dbReference>
<reference evidence="12 13" key="1">
    <citation type="submission" date="2018-08" db="EMBL/GenBank/DDBJ databases">
        <title>Aphanomyces genome sequencing and annotation.</title>
        <authorList>
            <person name="Minardi D."/>
            <person name="Oidtmann B."/>
            <person name="Van Der Giezen M."/>
            <person name="Studholme D.J."/>
        </authorList>
    </citation>
    <scope>NUCLEOTIDE SEQUENCE [LARGE SCALE GENOMIC DNA]</scope>
    <source>
        <strain evidence="12 13">FDL457</strain>
    </source>
</reference>
<dbReference type="FunFam" id="1.10.510.10:FF:000339">
    <property type="entry name" value="Serine/threonine-protein kinase SRPK-like protein"/>
    <property type="match status" value="1"/>
</dbReference>
<feature type="compositionally biased region" description="Acidic residues" evidence="10">
    <location>
        <begin position="467"/>
        <end position="477"/>
    </location>
</feature>
<dbReference type="PROSITE" id="PS50011">
    <property type="entry name" value="PROTEIN_KINASE_DOM"/>
    <property type="match status" value="1"/>
</dbReference>
<evidence type="ECO:0000256" key="6">
    <source>
        <dbReference type="ARBA" id="ARBA00022840"/>
    </source>
</evidence>
<dbReference type="PANTHER" id="PTHR47634:SF9">
    <property type="entry name" value="PROTEIN KINASE DOMAIN-CONTAINING PROTEIN-RELATED"/>
    <property type="match status" value="1"/>
</dbReference>
<dbReference type="Gene3D" id="3.30.200.20">
    <property type="entry name" value="Phosphorylase Kinase, domain 1"/>
    <property type="match status" value="1"/>
</dbReference>
<evidence type="ECO:0000313" key="12">
    <source>
        <dbReference type="EMBL" id="RHZ26227.1"/>
    </source>
</evidence>
<name>A0A3R6YWE0_APHAT</name>
<keyword evidence="3" id="KW-0808">Transferase</keyword>
<evidence type="ECO:0000256" key="3">
    <source>
        <dbReference type="ARBA" id="ARBA00022679"/>
    </source>
</evidence>
<dbReference type="InterPro" id="IPR017441">
    <property type="entry name" value="Protein_kinase_ATP_BS"/>
</dbReference>
<feature type="domain" description="Protein kinase" evidence="11">
    <location>
        <begin position="498"/>
        <end position="1082"/>
    </location>
</feature>
<evidence type="ECO:0000256" key="5">
    <source>
        <dbReference type="ARBA" id="ARBA00022777"/>
    </source>
</evidence>
<evidence type="ECO:0000256" key="8">
    <source>
        <dbReference type="ARBA" id="ARBA00048679"/>
    </source>
</evidence>
<evidence type="ECO:0000256" key="7">
    <source>
        <dbReference type="ARBA" id="ARBA00047899"/>
    </source>
</evidence>
<evidence type="ECO:0000256" key="10">
    <source>
        <dbReference type="SAM" id="MobiDB-lite"/>
    </source>
</evidence>
<dbReference type="FunFam" id="3.30.200.20:FF:000770">
    <property type="entry name" value="SRSF protein kinase 2"/>
    <property type="match status" value="1"/>
</dbReference>
<feature type="region of interest" description="Disordered" evidence="10">
    <location>
        <begin position="324"/>
        <end position="345"/>
    </location>
</feature>
<feature type="compositionally biased region" description="Acidic residues" evidence="10">
    <location>
        <begin position="421"/>
        <end position="430"/>
    </location>
</feature>
<evidence type="ECO:0000256" key="2">
    <source>
        <dbReference type="ARBA" id="ARBA00022527"/>
    </source>
</evidence>
<dbReference type="PROSITE" id="PS00107">
    <property type="entry name" value="PROTEIN_KINASE_ATP"/>
    <property type="match status" value="1"/>
</dbReference>
<accession>A0A3R6YWE0</accession>
<feature type="region of interest" description="Disordered" evidence="10">
    <location>
        <begin position="212"/>
        <end position="240"/>
    </location>
</feature>
<dbReference type="GO" id="GO:0005524">
    <property type="term" value="F:ATP binding"/>
    <property type="evidence" value="ECO:0007669"/>
    <property type="project" value="UniProtKB-UniRule"/>
</dbReference>
<dbReference type="Pfam" id="PF00069">
    <property type="entry name" value="Pkinase"/>
    <property type="match status" value="2"/>
</dbReference>
<protein>
    <recommendedName>
        <fullName evidence="1">non-specific serine/threonine protein kinase</fullName>
        <ecNumber evidence="1">2.7.11.1</ecNumber>
    </recommendedName>
</protein>
<dbReference type="SUPFAM" id="SSF56112">
    <property type="entry name" value="Protein kinase-like (PK-like)"/>
    <property type="match status" value="1"/>
</dbReference>
<evidence type="ECO:0000259" key="11">
    <source>
        <dbReference type="PROSITE" id="PS50011"/>
    </source>
</evidence>
<comment type="catalytic activity">
    <reaction evidence="8">
        <text>L-seryl-[protein] + ATP = O-phospho-L-seryl-[protein] + ADP + H(+)</text>
        <dbReference type="Rhea" id="RHEA:17989"/>
        <dbReference type="Rhea" id="RHEA-COMP:9863"/>
        <dbReference type="Rhea" id="RHEA-COMP:11604"/>
        <dbReference type="ChEBI" id="CHEBI:15378"/>
        <dbReference type="ChEBI" id="CHEBI:29999"/>
        <dbReference type="ChEBI" id="CHEBI:30616"/>
        <dbReference type="ChEBI" id="CHEBI:83421"/>
        <dbReference type="ChEBI" id="CHEBI:456216"/>
        <dbReference type="EC" id="2.7.11.1"/>
    </reaction>
</comment>
<dbReference type="InterPro" id="IPR008271">
    <property type="entry name" value="Ser/Thr_kinase_AS"/>
</dbReference>
<organism evidence="12 13">
    <name type="scientific">Aphanomyces astaci</name>
    <name type="common">Crayfish plague agent</name>
    <dbReference type="NCBI Taxonomy" id="112090"/>
    <lineage>
        <taxon>Eukaryota</taxon>
        <taxon>Sar</taxon>
        <taxon>Stramenopiles</taxon>
        <taxon>Oomycota</taxon>
        <taxon>Saprolegniomycetes</taxon>
        <taxon>Saprolegniales</taxon>
        <taxon>Verrucalvaceae</taxon>
        <taxon>Aphanomyces</taxon>
    </lineage>
</organism>
<comment type="caution">
    <text evidence="12">The sequence shown here is derived from an EMBL/GenBank/DDBJ whole genome shotgun (WGS) entry which is preliminary data.</text>
</comment>
<dbReference type="VEuPathDB" id="FungiDB:H257_06550"/>
<feature type="region of interest" description="Disordered" evidence="10">
    <location>
        <begin position="395"/>
        <end position="483"/>
    </location>
</feature>
<evidence type="ECO:0000256" key="4">
    <source>
        <dbReference type="ARBA" id="ARBA00022741"/>
    </source>
</evidence>
<feature type="compositionally biased region" description="Basic and acidic residues" evidence="10">
    <location>
        <begin position="336"/>
        <end position="345"/>
    </location>
</feature>
<evidence type="ECO:0000256" key="1">
    <source>
        <dbReference type="ARBA" id="ARBA00012513"/>
    </source>
</evidence>
<dbReference type="InterPro" id="IPR051334">
    <property type="entry name" value="SRPK"/>
</dbReference>
<feature type="compositionally biased region" description="Polar residues" evidence="10">
    <location>
        <begin position="19"/>
        <end position="32"/>
    </location>
</feature>
<keyword evidence="4 9" id="KW-0547">Nucleotide-binding</keyword>
<keyword evidence="5" id="KW-0418">Kinase</keyword>